<comment type="caution">
    <text evidence="1">The sequence shown here is derived from an EMBL/GenBank/DDBJ whole genome shotgun (WGS) entry which is preliminary data.</text>
</comment>
<organism evidence="1 2">
    <name type="scientific">Sphaerodactylus townsendi</name>
    <dbReference type="NCBI Taxonomy" id="933632"/>
    <lineage>
        <taxon>Eukaryota</taxon>
        <taxon>Metazoa</taxon>
        <taxon>Chordata</taxon>
        <taxon>Craniata</taxon>
        <taxon>Vertebrata</taxon>
        <taxon>Euteleostomi</taxon>
        <taxon>Lepidosauria</taxon>
        <taxon>Squamata</taxon>
        <taxon>Bifurcata</taxon>
        <taxon>Gekkota</taxon>
        <taxon>Sphaerodactylidae</taxon>
        <taxon>Sphaerodactylus</taxon>
    </lineage>
</organism>
<dbReference type="EMBL" id="CM037624">
    <property type="protein sequence ID" value="KAH8010582.1"/>
    <property type="molecule type" value="Genomic_DNA"/>
</dbReference>
<proteinExistence type="predicted"/>
<name>A0ACB8FTN6_9SAUR</name>
<sequence>MGVKILDVITKQRITNVPRDDISLRPDMYPCSLCWKDNLTLIIGWGNSVKICYVKERHASEMRDLPSRYVEIGHSTLVLLKP</sequence>
<accession>A0ACB8FTN6</accession>
<keyword evidence="2" id="KW-1185">Reference proteome</keyword>
<gene>
    <name evidence="1" type="primary">VPS41_1</name>
    <name evidence="1" type="ORF">K3G42_008502</name>
</gene>
<evidence type="ECO:0000313" key="2">
    <source>
        <dbReference type="Proteomes" id="UP000827872"/>
    </source>
</evidence>
<dbReference type="Proteomes" id="UP000827872">
    <property type="component" value="Linkage Group LG11"/>
</dbReference>
<protein>
    <submittedName>
        <fullName evidence="1">Vacuolar protein sorting-associated protein 41</fullName>
    </submittedName>
</protein>
<evidence type="ECO:0000313" key="1">
    <source>
        <dbReference type="EMBL" id="KAH8010582.1"/>
    </source>
</evidence>
<reference evidence="1" key="1">
    <citation type="submission" date="2021-08" db="EMBL/GenBank/DDBJ databases">
        <title>The first chromosome-level gecko genome reveals the dynamic sex chromosomes of Neotropical dwarf geckos (Sphaerodactylidae: Sphaerodactylus).</title>
        <authorList>
            <person name="Pinto B.J."/>
            <person name="Keating S.E."/>
            <person name="Gamble T."/>
        </authorList>
    </citation>
    <scope>NUCLEOTIDE SEQUENCE</scope>
    <source>
        <strain evidence="1">TG3544</strain>
    </source>
</reference>